<keyword evidence="2 6" id="KW-1003">Cell membrane</keyword>
<organism evidence="8 9">
    <name type="scientific">Silvania hatchlandensis</name>
    <dbReference type="NCBI Taxonomy" id="2926469"/>
    <lineage>
        <taxon>Bacteria</taxon>
        <taxon>Pseudomonadati</taxon>
        <taxon>Pseudomonadota</taxon>
        <taxon>Gammaproteobacteria</taxon>
        <taxon>Enterobacterales</taxon>
        <taxon>Enterobacteriaceae</taxon>
        <taxon>Silvania</taxon>
    </lineage>
</organism>
<comment type="subcellular location">
    <subcellularLocation>
        <location evidence="1 6">Cell membrane</location>
        <topology evidence="1 6">Multi-pass membrane protein</topology>
    </subcellularLocation>
</comment>
<dbReference type="Proteomes" id="UP001063816">
    <property type="component" value="Unassembled WGS sequence"/>
</dbReference>
<feature type="transmembrane region" description="Helical" evidence="6">
    <location>
        <begin position="55"/>
        <end position="78"/>
    </location>
</feature>
<sequence>MTAHGRKITLLCALLGAFVIIVTQLPPGALTLGSLQAHHQALLDYCQQSPLLSAALFFVAYVLVTALSVPGATVFTLLGGALFGLWPGILLVSFASTLGATLAMLTSRYLLRDWVQRRFAGPMRTVNDGVANSGAFYLFALRLMPLFPFFLVNLLAGITTLGVRRYWWVSQAGMLPGAIVYLNAGHQLGQIASLRDILSPGVVFAFTLLGLLPLVTRWLFARFSRPSP</sequence>
<gene>
    <name evidence="8" type="ORF">M8014_18630</name>
</gene>
<feature type="transmembrane region" description="Helical" evidence="6">
    <location>
        <begin position="134"/>
        <end position="154"/>
    </location>
</feature>
<comment type="caution">
    <text evidence="8">The sequence shown here is derived from an EMBL/GenBank/DDBJ whole genome shotgun (WGS) entry which is preliminary data.</text>
</comment>
<reference evidence="8" key="1">
    <citation type="submission" date="2022-05" db="EMBL/GenBank/DDBJ databases">
        <title>Description of a novel species of Leclercia; Leclercia tamurae and the Proposal for a Novel Genus Silvania gen. nov. Containing Two Novel Species Silvania hatchlandensis sp. nov. and Silvania confinis sp. nov. Isolated from the Rhizosphere of Oak.</title>
        <authorList>
            <person name="Maddock D.W."/>
            <person name="Brady C.L."/>
            <person name="Denman S."/>
            <person name="Arnold D."/>
        </authorList>
    </citation>
    <scope>NUCLEOTIDE SEQUENCE</scope>
    <source>
        <strain evidence="8">H19S6</strain>
    </source>
</reference>
<evidence type="ECO:0000313" key="8">
    <source>
        <dbReference type="EMBL" id="MCU6666354.1"/>
    </source>
</evidence>
<keyword evidence="9" id="KW-1185">Reference proteome</keyword>
<name>A0A9J6QAQ3_9ENTR</name>
<protein>
    <recommendedName>
        <fullName evidence="6">TVP38/TMEM64 family membrane protein</fullName>
    </recommendedName>
</protein>
<dbReference type="EMBL" id="JAMGZK010000053">
    <property type="protein sequence ID" value="MCU6666354.1"/>
    <property type="molecule type" value="Genomic_DNA"/>
</dbReference>
<dbReference type="InterPro" id="IPR015414">
    <property type="entry name" value="TMEM64"/>
</dbReference>
<evidence type="ECO:0000256" key="5">
    <source>
        <dbReference type="ARBA" id="ARBA00023136"/>
    </source>
</evidence>
<evidence type="ECO:0000259" key="7">
    <source>
        <dbReference type="Pfam" id="PF09335"/>
    </source>
</evidence>
<dbReference type="Pfam" id="PF09335">
    <property type="entry name" value="VTT_dom"/>
    <property type="match status" value="1"/>
</dbReference>
<accession>A0A9J6QAQ3</accession>
<keyword evidence="3 6" id="KW-0812">Transmembrane</keyword>
<proteinExistence type="inferred from homology"/>
<comment type="similarity">
    <text evidence="6">Belongs to the TVP38/TMEM64 family.</text>
</comment>
<dbReference type="InterPro" id="IPR032816">
    <property type="entry name" value="VTT_dom"/>
</dbReference>
<evidence type="ECO:0000256" key="2">
    <source>
        <dbReference type="ARBA" id="ARBA00022475"/>
    </source>
</evidence>
<evidence type="ECO:0000256" key="6">
    <source>
        <dbReference type="RuleBase" id="RU366058"/>
    </source>
</evidence>
<dbReference type="AlphaFoldDB" id="A0A9J6QAQ3"/>
<evidence type="ECO:0000313" key="9">
    <source>
        <dbReference type="Proteomes" id="UP001063816"/>
    </source>
</evidence>
<feature type="transmembrane region" description="Helical" evidence="6">
    <location>
        <begin position="197"/>
        <end position="220"/>
    </location>
</feature>
<feature type="transmembrane region" description="Helical" evidence="6">
    <location>
        <begin position="166"/>
        <end position="185"/>
    </location>
</feature>
<dbReference type="RefSeq" id="WP_271283866.1">
    <property type="nucleotide sequence ID" value="NZ_JAMGZK010000053.1"/>
</dbReference>
<dbReference type="GO" id="GO:0005886">
    <property type="term" value="C:plasma membrane"/>
    <property type="evidence" value="ECO:0007669"/>
    <property type="project" value="UniProtKB-SubCell"/>
</dbReference>
<dbReference type="PANTHER" id="PTHR12677:SF59">
    <property type="entry name" value="GOLGI APPARATUS MEMBRANE PROTEIN TVP38-RELATED"/>
    <property type="match status" value="1"/>
</dbReference>
<evidence type="ECO:0000256" key="3">
    <source>
        <dbReference type="ARBA" id="ARBA00022692"/>
    </source>
</evidence>
<evidence type="ECO:0000256" key="1">
    <source>
        <dbReference type="ARBA" id="ARBA00004651"/>
    </source>
</evidence>
<evidence type="ECO:0000256" key="4">
    <source>
        <dbReference type="ARBA" id="ARBA00022989"/>
    </source>
</evidence>
<keyword evidence="4 6" id="KW-1133">Transmembrane helix</keyword>
<feature type="transmembrane region" description="Helical" evidence="6">
    <location>
        <begin position="85"/>
        <end position="105"/>
    </location>
</feature>
<feature type="domain" description="VTT" evidence="7">
    <location>
        <begin position="72"/>
        <end position="186"/>
    </location>
</feature>
<keyword evidence="5 6" id="KW-0472">Membrane</keyword>
<dbReference type="PANTHER" id="PTHR12677">
    <property type="entry name" value="GOLGI APPARATUS MEMBRANE PROTEIN TVP38-RELATED"/>
    <property type="match status" value="1"/>
</dbReference>